<dbReference type="AlphaFoldDB" id="A0A2H3DNA3"/>
<evidence type="ECO:0000313" key="1">
    <source>
        <dbReference type="EMBL" id="PBK92328.1"/>
    </source>
</evidence>
<dbReference type="OMA" id="IVIECAD"/>
<dbReference type="InParanoid" id="A0A2H3DNA3"/>
<dbReference type="STRING" id="47427.A0A2H3DNA3"/>
<evidence type="ECO:0000313" key="2">
    <source>
        <dbReference type="Proteomes" id="UP000217790"/>
    </source>
</evidence>
<dbReference type="OrthoDB" id="3208495at2759"/>
<proteinExistence type="predicted"/>
<feature type="non-terminal residue" evidence="1">
    <location>
        <position position="1"/>
    </location>
</feature>
<name>A0A2H3DNA3_ARMGA</name>
<keyword evidence="2" id="KW-1185">Reference proteome</keyword>
<dbReference type="EMBL" id="KZ293659">
    <property type="protein sequence ID" value="PBK92328.1"/>
    <property type="molecule type" value="Genomic_DNA"/>
</dbReference>
<dbReference type="Proteomes" id="UP000217790">
    <property type="component" value="Unassembled WGS sequence"/>
</dbReference>
<accession>A0A2H3DNA3</accession>
<protein>
    <submittedName>
        <fullName evidence="1">Uncharacterized protein</fullName>
    </submittedName>
</protein>
<reference evidence="2" key="1">
    <citation type="journal article" date="2017" name="Nat. Ecol. Evol.">
        <title>Genome expansion and lineage-specific genetic innovations in the forest pathogenic fungi Armillaria.</title>
        <authorList>
            <person name="Sipos G."/>
            <person name="Prasanna A.N."/>
            <person name="Walter M.C."/>
            <person name="O'Connor E."/>
            <person name="Balint B."/>
            <person name="Krizsan K."/>
            <person name="Kiss B."/>
            <person name="Hess J."/>
            <person name="Varga T."/>
            <person name="Slot J."/>
            <person name="Riley R."/>
            <person name="Boka B."/>
            <person name="Rigling D."/>
            <person name="Barry K."/>
            <person name="Lee J."/>
            <person name="Mihaltcheva S."/>
            <person name="LaButti K."/>
            <person name="Lipzen A."/>
            <person name="Waldron R."/>
            <person name="Moloney N.M."/>
            <person name="Sperisen C."/>
            <person name="Kredics L."/>
            <person name="Vagvoelgyi C."/>
            <person name="Patrignani A."/>
            <person name="Fitzpatrick D."/>
            <person name="Nagy I."/>
            <person name="Doyle S."/>
            <person name="Anderson J.B."/>
            <person name="Grigoriev I.V."/>
            <person name="Gueldener U."/>
            <person name="Muensterkoetter M."/>
            <person name="Nagy L.G."/>
        </authorList>
    </citation>
    <scope>NUCLEOTIDE SEQUENCE [LARGE SCALE GENOMIC DNA]</scope>
    <source>
        <strain evidence="2">Ar21-2</strain>
    </source>
</reference>
<gene>
    <name evidence="1" type="ORF">ARMGADRAFT_930917</name>
</gene>
<sequence length="82" mass="9727">DIYIETFGSPVSKELLTFLKHELMQKIWMLLLDPEFMHAYVHSIVIECADGILHHVYLCFCTYSADYPEKYVRVCHHCLQYS</sequence>
<organism evidence="1 2">
    <name type="scientific">Armillaria gallica</name>
    <name type="common">Bulbous honey fungus</name>
    <name type="synonym">Armillaria bulbosa</name>
    <dbReference type="NCBI Taxonomy" id="47427"/>
    <lineage>
        <taxon>Eukaryota</taxon>
        <taxon>Fungi</taxon>
        <taxon>Dikarya</taxon>
        <taxon>Basidiomycota</taxon>
        <taxon>Agaricomycotina</taxon>
        <taxon>Agaricomycetes</taxon>
        <taxon>Agaricomycetidae</taxon>
        <taxon>Agaricales</taxon>
        <taxon>Marasmiineae</taxon>
        <taxon>Physalacriaceae</taxon>
        <taxon>Armillaria</taxon>
    </lineage>
</organism>